<evidence type="ECO:0000313" key="2">
    <source>
        <dbReference type="EMBL" id="KMO27962.1"/>
    </source>
</evidence>
<feature type="domain" description="GGDEF" evidence="1">
    <location>
        <begin position="1"/>
        <end position="58"/>
    </location>
</feature>
<proteinExistence type="predicted"/>
<accession>A0A0J6S2Z2</accession>
<dbReference type="PATRIC" id="fig|1187852.3.peg.4797"/>
<dbReference type="InterPro" id="IPR000160">
    <property type="entry name" value="GGDEF_dom"/>
</dbReference>
<organism evidence="2 3">
    <name type="scientific">Methylobacterium tarhaniae</name>
    <dbReference type="NCBI Taxonomy" id="1187852"/>
    <lineage>
        <taxon>Bacteria</taxon>
        <taxon>Pseudomonadati</taxon>
        <taxon>Pseudomonadota</taxon>
        <taxon>Alphaproteobacteria</taxon>
        <taxon>Hyphomicrobiales</taxon>
        <taxon>Methylobacteriaceae</taxon>
        <taxon>Methylobacterium</taxon>
    </lineage>
</organism>
<dbReference type="EMBL" id="LABZ01000378">
    <property type="protein sequence ID" value="KMO27962.1"/>
    <property type="molecule type" value="Genomic_DNA"/>
</dbReference>
<dbReference type="AlphaFoldDB" id="A0A0J6S2Z2"/>
<evidence type="ECO:0000313" key="3">
    <source>
        <dbReference type="Proteomes" id="UP000036449"/>
    </source>
</evidence>
<reference evidence="2 3" key="1">
    <citation type="submission" date="2015-03" db="EMBL/GenBank/DDBJ databases">
        <title>Genome sequencing of Methylobacterium tarhaniae DSM 25844.</title>
        <authorList>
            <person name="Chaudhry V."/>
            <person name="Patil P.B."/>
        </authorList>
    </citation>
    <scope>NUCLEOTIDE SEQUENCE [LARGE SCALE GENOMIC DNA]</scope>
    <source>
        <strain evidence="2 3">DSM 25844</strain>
    </source>
</reference>
<dbReference type="InterPro" id="IPR043128">
    <property type="entry name" value="Rev_trsase/Diguanyl_cyclase"/>
</dbReference>
<sequence>MKVPYELGPDGFGVGIGLSIGIGWAMPGMGPEALLAEADAALYRAKADGKGRYATTPEPRAAATRVGWA</sequence>
<protein>
    <recommendedName>
        <fullName evidence="1">GGDEF domain-containing protein</fullName>
    </recommendedName>
</protein>
<dbReference type="InterPro" id="IPR029787">
    <property type="entry name" value="Nucleotide_cyclase"/>
</dbReference>
<evidence type="ECO:0000259" key="1">
    <source>
        <dbReference type="PROSITE" id="PS50887"/>
    </source>
</evidence>
<dbReference type="Gene3D" id="3.30.70.270">
    <property type="match status" value="1"/>
</dbReference>
<keyword evidence="3" id="KW-1185">Reference proteome</keyword>
<name>A0A0J6S2Z2_9HYPH</name>
<dbReference type="PROSITE" id="PS50887">
    <property type="entry name" value="GGDEF"/>
    <property type="match status" value="1"/>
</dbReference>
<gene>
    <name evidence="2" type="ORF">VQ03_30180</name>
</gene>
<comment type="caution">
    <text evidence="2">The sequence shown here is derived from an EMBL/GenBank/DDBJ whole genome shotgun (WGS) entry which is preliminary data.</text>
</comment>
<dbReference type="Proteomes" id="UP000036449">
    <property type="component" value="Unassembled WGS sequence"/>
</dbReference>
<dbReference type="SUPFAM" id="SSF55073">
    <property type="entry name" value="Nucleotide cyclase"/>
    <property type="match status" value="1"/>
</dbReference>
<dbReference type="RefSeq" id="WP_048454612.1">
    <property type="nucleotide sequence ID" value="NZ_LABZ01000378.1"/>
</dbReference>